<evidence type="ECO:0000259" key="1">
    <source>
        <dbReference type="Pfam" id="PF13460"/>
    </source>
</evidence>
<dbReference type="Gene3D" id="3.40.50.720">
    <property type="entry name" value="NAD(P)-binding Rossmann-like Domain"/>
    <property type="match status" value="1"/>
</dbReference>
<evidence type="ECO:0000313" key="2">
    <source>
        <dbReference type="EMBL" id="MBB5849529.1"/>
    </source>
</evidence>
<keyword evidence="3" id="KW-1185">Reference proteome</keyword>
<accession>A0A7W9JKV9</accession>
<dbReference type="InterPro" id="IPR036291">
    <property type="entry name" value="NAD(P)-bd_dom_sf"/>
</dbReference>
<sequence length="221" mass="22862">MTRTVIIGGHGKVALLAAPLLAEAGHDVTSIIRNPEHAAEVEAAGAAPLVLDVERAGEEDLVQAFRDADNVVFSAGAGGGDPARTRAVDHDAALATMRAAEAAGVRRYVMVSYLGASLHHGVPEDDSFHAYAQAKAEADEALRDSGLAWTILGPAALTLEEPTGRITVDPDLDTPDAPKGEVSRGNVARALVAVLADPTTVGRKIDFVDGDTPVAEAVHRA</sequence>
<evidence type="ECO:0000313" key="3">
    <source>
        <dbReference type="Proteomes" id="UP000567246"/>
    </source>
</evidence>
<dbReference type="Pfam" id="PF13460">
    <property type="entry name" value="NAD_binding_10"/>
    <property type="match status" value="1"/>
</dbReference>
<gene>
    <name evidence="2" type="ORF">HDA33_002093</name>
</gene>
<organism evidence="2 3">
    <name type="scientific">Micrococcus endophyticus</name>
    <dbReference type="NCBI Taxonomy" id="455343"/>
    <lineage>
        <taxon>Bacteria</taxon>
        <taxon>Bacillati</taxon>
        <taxon>Actinomycetota</taxon>
        <taxon>Actinomycetes</taxon>
        <taxon>Micrococcales</taxon>
        <taxon>Micrococcaceae</taxon>
        <taxon>Micrococcus</taxon>
    </lineage>
</organism>
<feature type="domain" description="NAD(P)-binding" evidence="1">
    <location>
        <begin position="8"/>
        <end position="198"/>
    </location>
</feature>
<dbReference type="EMBL" id="JACHMW010000001">
    <property type="protein sequence ID" value="MBB5849529.1"/>
    <property type="molecule type" value="Genomic_DNA"/>
</dbReference>
<dbReference type="InterPro" id="IPR016040">
    <property type="entry name" value="NAD(P)-bd_dom"/>
</dbReference>
<dbReference type="SUPFAM" id="SSF51735">
    <property type="entry name" value="NAD(P)-binding Rossmann-fold domains"/>
    <property type="match status" value="1"/>
</dbReference>
<proteinExistence type="predicted"/>
<name>A0A7W9JKV9_9MICC</name>
<protein>
    <submittedName>
        <fullName evidence="2">Uncharacterized protein YbjT (DUF2867 family)</fullName>
    </submittedName>
</protein>
<dbReference type="RefSeq" id="WP_184173133.1">
    <property type="nucleotide sequence ID" value="NZ_BAABAG010000017.1"/>
</dbReference>
<dbReference type="CDD" id="cd05243">
    <property type="entry name" value="SDR_a5"/>
    <property type="match status" value="1"/>
</dbReference>
<reference evidence="2 3" key="1">
    <citation type="submission" date="2020-08" db="EMBL/GenBank/DDBJ databases">
        <title>Sequencing the genomes of 1000 actinobacteria strains.</title>
        <authorList>
            <person name="Klenk H.-P."/>
        </authorList>
    </citation>
    <scope>NUCLEOTIDE SEQUENCE [LARGE SCALE GENOMIC DNA]</scope>
    <source>
        <strain evidence="2 3">DSM 17945</strain>
    </source>
</reference>
<dbReference type="AlphaFoldDB" id="A0A7W9JKV9"/>
<dbReference type="PANTHER" id="PTHR15020">
    <property type="entry name" value="FLAVIN REDUCTASE-RELATED"/>
    <property type="match status" value="1"/>
</dbReference>
<comment type="caution">
    <text evidence="2">The sequence shown here is derived from an EMBL/GenBank/DDBJ whole genome shotgun (WGS) entry which is preliminary data.</text>
</comment>
<dbReference type="PANTHER" id="PTHR15020:SF50">
    <property type="entry name" value="UPF0659 PROTEIN YMR090W"/>
    <property type="match status" value="1"/>
</dbReference>
<dbReference type="Proteomes" id="UP000567246">
    <property type="component" value="Unassembled WGS sequence"/>
</dbReference>